<dbReference type="RefSeq" id="XP_018275963.1">
    <property type="nucleotide sequence ID" value="XM_018421553.1"/>
</dbReference>
<feature type="region of interest" description="Disordered" evidence="6">
    <location>
        <begin position="1"/>
        <end position="44"/>
    </location>
</feature>
<feature type="domain" description="Vps52 coiled-coil" evidence="7">
    <location>
        <begin position="59"/>
        <end position="227"/>
    </location>
</feature>
<dbReference type="GO" id="GO:0032456">
    <property type="term" value="P:endocytic recycling"/>
    <property type="evidence" value="ECO:0007669"/>
    <property type="project" value="TreeGrafter"/>
</dbReference>
<feature type="compositionally biased region" description="Basic and acidic residues" evidence="6">
    <location>
        <begin position="365"/>
        <end position="374"/>
    </location>
</feature>
<dbReference type="GO" id="GO:0019905">
    <property type="term" value="F:syntaxin binding"/>
    <property type="evidence" value="ECO:0007669"/>
    <property type="project" value="TreeGrafter"/>
</dbReference>
<sequence length="614" mass="67498">MSTMPPPRGSSLQVTLDSPGPSRQPSPPPPPPLPDPLLDEAEEDADRELFLRRQKEYTDLERSVEASAELLTSLASYLTTFQDNLGEVSGQIADLQARSDEIERELKGRRVILPPLNALLSDLIIPTSLVLTIRDTEPSANPQMWLQAIAELEDKMTAVKARGSKVKAARELESVVEALALKALHSLPPFLLTLIRPLRSVSKGLSTNLAVMQTSLLLKYQPFYAFLLRQSPRHAKMVERGYVNAARAYFETGIRRYARALGAIKARAPDKPDLIGSVSAEDLADVKKTPPGIKAMYDRLQFADLEGEGEASAVVLAYQADDVKFALPVEAVFRSLGLVVLDNASSEFTFIVRFFARPALARERPERVRSHESTPLDSPVLGPVSDTGRSRLSTRARRTPEPELKDAERIWHEVLDSGLESATSLFNACIATPPPAIPLLTMIRANDRLLSIAEGRGALPLVPFLTGWKMALWPLYRKAMDAHIESLKALANEAEGKGLAGVFGKGVKDAAVRAVAVRYAALFACVVALSDEAEEAMMFSSMTRLRAELTRLIQIQAGKIKDVPARHSFLSSIYEAVMHELVAGPGAPTHPRLQAELSFFRTREEEARRRIAAR</sequence>
<protein>
    <submittedName>
        <fullName evidence="9">Putative suppressor of action mutation 2-like protein</fullName>
    </submittedName>
</protein>
<reference evidence="9 10" key="1">
    <citation type="submission" date="2015-03" db="EMBL/GenBank/DDBJ databases">
        <title>Genomics and transcriptomics of the oil-accumulating basidiomycete yeast T. oleaginosus allow insights into substrate utilization and the diverse evolutionary trajectories of mating systems in fungi.</title>
        <authorList>
            <consortium name="DOE Joint Genome Institute"/>
            <person name="Kourist R."/>
            <person name="Kracht O."/>
            <person name="Bracharz F."/>
            <person name="Lipzen A."/>
            <person name="Nolan M."/>
            <person name="Ohm R."/>
            <person name="Grigoriev I."/>
            <person name="Sun S."/>
            <person name="Heitman J."/>
            <person name="Bruck T."/>
            <person name="Nowrousian M."/>
        </authorList>
    </citation>
    <scope>NUCLEOTIDE SEQUENCE [LARGE SCALE GENOMIC DNA]</scope>
    <source>
        <strain evidence="9 10">IBC0246</strain>
    </source>
</reference>
<proteinExistence type="inferred from homology"/>
<dbReference type="STRING" id="879819.A0A0J0XEI4"/>
<organism evidence="9 10">
    <name type="scientific">Cutaneotrichosporon oleaginosum</name>
    <dbReference type="NCBI Taxonomy" id="879819"/>
    <lineage>
        <taxon>Eukaryota</taxon>
        <taxon>Fungi</taxon>
        <taxon>Dikarya</taxon>
        <taxon>Basidiomycota</taxon>
        <taxon>Agaricomycotina</taxon>
        <taxon>Tremellomycetes</taxon>
        <taxon>Trichosporonales</taxon>
        <taxon>Trichosporonaceae</taxon>
        <taxon>Cutaneotrichosporon</taxon>
    </lineage>
</organism>
<feature type="domain" description="Vps52 C-terminal" evidence="8">
    <location>
        <begin position="406"/>
        <end position="581"/>
    </location>
</feature>
<dbReference type="InterPro" id="IPR048319">
    <property type="entry name" value="Vps52_CC"/>
</dbReference>
<dbReference type="PANTHER" id="PTHR14190:SF7">
    <property type="entry name" value="VACUOLAR PROTEIN SORTING-ASSOCIATED PROTEIN 52 HOMOLOG"/>
    <property type="match status" value="1"/>
</dbReference>
<dbReference type="PANTHER" id="PTHR14190">
    <property type="entry name" value="SUPPRESSOR OF ACTIN MUTATIONS 2/VACUOLAR PROTEIN SORTING 52"/>
    <property type="match status" value="1"/>
</dbReference>
<keyword evidence="3" id="KW-0813">Transport</keyword>
<dbReference type="GO" id="GO:0005829">
    <property type="term" value="C:cytosol"/>
    <property type="evidence" value="ECO:0007669"/>
    <property type="project" value="GOC"/>
</dbReference>
<comment type="subcellular location">
    <subcellularLocation>
        <location evidence="1">Golgi apparatus</location>
        <location evidence="1">trans-Golgi network</location>
    </subcellularLocation>
</comment>
<dbReference type="Pfam" id="PF20655">
    <property type="entry name" value="Vps52_C"/>
    <property type="match status" value="1"/>
</dbReference>
<comment type="similarity">
    <text evidence="2">Belongs to the VPS52 family.</text>
</comment>
<name>A0A0J0XEI4_9TREE</name>
<dbReference type="GO" id="GO:0042147">
    <property type="term" value="P:retrograde transport, endosome to Golgi"/>
    <property type="evidence" value="ECO:0007669"/>
    <property type="project" value="TreeGrafter"/>
</dbReference>
<evidence type="ECO:0000256" key="5">
    <source>
        <dbReference type="ARBA" id="ARBA00023034"/>
    </source>
</evidence>
<keyword evidence="4" id="KW-0653">Protein transport</keyword>
<evidence type="ECO:0000256" key="4">
    <source>
        <dbReference type="ARBA" id="ARBA00022927"/>
    </source>
</evidence>
<accession>A0A0J0XEI4</accession>
<keyword evidence="10" id="KW-1185">Reference proteome</keyword>
<dbReference type="GO" id="GO:0015031">
    <property type="term" value="P:protein transport"/>
    <property type="evidence" value="ECO:0007669"/>
    <property type="project" value="UniProtKB-KW"/>
</dbReference>
<dbReference type="Pfam" id="PF04129">
    <property type="entry name" value="Vps52_CC"/>
    <property type="match status" value="1"/>
</dbReference>
<dbReference type="EMBL" id="KQ087258">
    <property type="protein sequence ID" value="KLT39472.1"/>
    <property type="molecule type" value="Genomic_DNA"/>
</dbReference>
<evidence type="ECO:0000259" key="7">
    <source>
        <dbReference type="Pfam" id="PF04129"/>
    </source>
</evidence>
<dbReference type="GO" id="GO:0000938">
    <property type="term" value="C:GARP complex"/>
    <property type="evidence" value="ECO:0007669"/>
    <property type="project" value="TreeGrafter"/>
</dbReference>
<evidence type="ECO:0000313" key="10">
    <source>
        <dbReference type="Proteomes" id="UP000053611"/>
    </source>
</evidence>
<feature type="compositionally biased region" description="Pro residues" evidence="6">
    <location>
        <begin position="22"/>
        <end position="35"/>
    </location>
</feature>
<dbReference type="InterPro" id="IPR048361">
    <property type="entry name" value="Vps52_C"/>
</dbReference>
<evidence type="ECO:0000256" key="6">
    <source>
        <dbReference type="SAM" id="MobiDB-lite"/>
    </source>
</evidence>
<gene>
    <name evidence="9" type="ORF">CC85DRAFT_279419</name>
</gene>
<feature type="region of interest" description="Disordered" evidence="6">
    <location>
        <begin position="365"/>
        <end position="400"/>
    </location>
</feature>
<evidence type="ECO:0000256" key="2">
    <source>
        <dbReference type="ARBA" id="ARBA00008180"/>
    </source>
</evidence>
<dbReference type="GO" id="GO:0006896">
    <property type="term" value="P:Golgi to vacuole transport"/>
    <property type="evidence" value="ECO:0007669"/>
    <property type="project" value="TreeGrafter"/>
</dbReference>
<evidence type="ECO:0000313" key="9">
    <source>
        <dbReference type="EMBL" id="KLT39472.1"/>
    </source>
</evidence>
<dbReference type="Proteomes" id="UP000053611">
    <property type="component" value="Unassembled WGS sequence"/>
</dbReference>
<keyword evidence="5" id="KW-0333">Golgi apparatus</keyword>
<evidence type="ECO:0000256" key="3">
    <source>
        <dbReference type="ARBA" id="ARBA00022448"/>
    </source>
</evidence>
<evidence type="ECO:0000259" key="8">
    <source>
        <dbReference type="Pfam" id="PF20655"/>
    </source>
</evidence>
<dbReference type="InterPro" id="IPR007258">
    <property type="entry name" value="Vps52"/>
</dbReference>
<dbReference type="OrthoDB" id="19482at2759"/>
<evidence type="ECO:0000256" key="1">
    <source>
        <dbReference type="ARBA" id="ARBA00004601"/>
    </source>
</evidence>
<dbReference type="AlphaFoldDB" id="A0A0J0XEI4"/>
<dbReference type="GeneID" id="28982156"/>